<comment type="caution">
    <text evidence="1">The sequence shown here is derived from an EMBL/GenBank/DDBJ whole genome shotgun (WGS) entry which is preliminary data.</text>
</comment>
<organism evidence="1 2">
    <name type="scientific">Enhygromyxa salina</name>
    <dbReference type="NCBI Taxonomy" id="215803"/>
    <lineage>
        <taxon>Bacteria</taxon>
        <taxon>Pseudomonadati</taxon>
        <taxon>Myxococcota</taxon>
        <taxon>Polyangia</taxon>
        <taxon>Nannocystales</taxon>
        <taxon>Nannocystaceae</taxon>
        <taxon>Enhygromyxa</taxon>
    </lineage>
</organism>
<evidence type="ECO:0000313" key="2">
    <source>
        <dbReference type="Proteomes" id="UP000237968"/>
    </source>
</evidence>
<protein>
    <submittedName>
        <fullName evidence="1">Uncharacterized protein</fullName>
    </submittedName>
</protein>
<evidence type="ECO:0000313" key="1">
    <source>
        <dbReference type="EMBL" id="PRP94457.1"/>
    </source>
</evidence>
<dbReference type="RefSeq" id="WP_106393369.1">
    <property type="nucleotide sequence ID" value="NZ_PVNK01000177.1"/>
</dbReference>
<keyword evidence="2" id="KW-1185">Reference proteome</keyword>
<accession>A0A2S9XNK9</accession>
<proteinExistence type="predicted"/>
<name>A0A2S9XNK9_9BACT</name>
<dbReference type="EMBL" id="PVNK01000177">
    <property type="protein sequence ID" value="PRP94457.1"/>
    <property type="molecule type" value="Genomic_DNA"/>
</dbReference>
<sequence length="358" mass="39234">MTDSGSRPTKSGLAPALGAALVLGLAACSEGCTHELPVSDPLAESQRMTLEHVNDLLWPRAEDNWQPLSEGQLLGLEKLITLLLHRAEAGDMSAVDLRRAHTYAALVGVELRTIELELDGRSERFWALTEPADDRRGRGSYLIRVGSLSPPAGERRPRRVEHLLQAPHSRFDKYSGKIALTLFLEREVGVQPPRALFVNTVHRHRQVDGSRVRRADNPADAAHQFDHPIARATAAALRKHPLVLVQLHGFERIAESGDPDVIVSSGIESPRPASAGVLRRLRVALPEFPMGHYGVDTDRLGALSNVQGQAARDARRCFVHIETSESVRQALRTDRGARRRFSAAVFGGDAGEFRGGCK</sequence>
<reference evidence="1 2" key="1">
    <citation type="submission" date="2018-03" db="EMBL/GenBank/DDBJ databases">
        <title>Draft Genome Sequences of the Obligatory Marine Myxobacteria Enhygromyxa salina SWB005.</title>
        <authorList>
            <person name="Poehlein A."/>
            <person name="Moghaddam J.A."/>
            <person name="Harms H."/>
            <person name="Alanjari M."/>
            <person name="Koenig G.M."/>
            <person name="Daniel R."/>
            <person name="Schaeberle T.F."/>
        </authorList>
    </citation>
    <scope>NUCLEOTIDE SEQUENCE [LARGE SCALE GENOMIC DNA]</scope>
    <source>
        <strain evidence="1 2">SWB005</strain>
    </source>
</reference>
<dbReference type="PROSITE" id="PS51257">
    <property type="entry name" value="PROKAR_LIPOPROTEIN"/>
    <property type="match status" value="1"/>
</dbReference>
<dbReference type="AlphaFoldDB" id="A0A2S9XNK9"/>
<gene>
    <name evidence="1" type="ORF">ENSA5_40760</name>
</gene>
<dbReference type="Proteomes" id="UP000237968">
    <property type="component" value="Unassembled WGS sequence"/>
</dbReference>
<dbReference type="OrthoDB" id="5508967at2"/>